<keyword evidence="1" id="KW-0596">Phosphopantetheine</keyword>
<dbReference type="NCBIfam" id="TIGR04532">
    <property type="entry name" value="PT_fungal_PKS"/>
    <property type="match status" value="1"/>
</dbReference>
<dbReference type="PROSITE" id="PS00606">
    <property type="entry name" value="KS3_1"/>
    <property type="match status" value="1"/>
</dbReference>
<dbReference type="GeneID" id="54553952"/>
<dbReference type="InterPro" id="IPR030918">
    <property type="entry name" value="PT_fungal_PKS"/>
</dbReference>
<evidence type="ECO:0000256" key="4">
    <source>
        <dbReference type="PROSITE-ProRule" id="PRU01363"/>
    </source>
</evidence>
<dbReference type="GO" id="GO:0004312">
    <property type="term" value="F:fatty acid synthase activity"/>
    <property type="evidence" value="ECO:0007669"/>
    <property type="project" value="TreeGrafter"/>
</dbReference>
<accession>A0A6A6JQN9</accession>
<dbReference type="InterPro" id="IPR049900">
    <property type="entry name" value="PKS_mFAS_DH"/>
</dbReference>
<dbReference type="InterPro" id="IPR049551">
    <property type="entry name" value="PKS_DH_C"/>
</dbReference>
<dbReference type="Gene3D" id="3.10.129.110">
    <property type="entry name" value="Polyketide synthase dehydratase"/>
    <property type="match status" value="1"/>
</dbReference>
<evidence type="ECO:0000256" key="1">
    <source>
        <dbReference type="ARBA" id="ARBA00022450"/>
    </source>
</evidence>
<evidence type="ECO:0000313" key="10">
    <source>
        <dbReference type="Proteomes" id="UP000800097"/>
    </source>
</evidence>
<keyword evidence="2" id="KW-0597">Phosphoprotein</keyword>
<feature type="region of interest" description="Disordered" evidence="5">
    <location>
        <begin position="1742"/>
        <end position="1763"/>
    </location>
</feature>
<dbReference type="SUPFAM" id="SSF53901">
    <property type="entry name" value="Thiolase-like"/>
    <property type="match status" value="1"/>
</dbReference>
<dbReference type="Pfam" id="PF02801">
    <property type="entry name" value="Ketoacyl-synt_C"/>
    <property type="match status" value="1"/>
</dbReference>
<dbReference type="Pfam" id="PF00109">
    <property type="entry name" value="ketoacyl-synt"/>
    <property type="match status" value="1"/>
</dbReference>
<dbReference type="InterPro" id="IPR001227">
    <property type="entry name" value="Ac_transferase_dom_sf"/>
</dbReference>
<proteinExistence type="predicted"/>
<dbReference type="GO" id="GO:0031177">
    <property type="term" value="F:phosphopantetheine binding"/>
    <property type="evidence" value="ECO:0007669"/>
    <property type="project" value="InterPro"/>
</dbReference>
<dbReference type="PANTHER" id="PTHR43775:SF37">
    <property type="entry name" value="SI:DKEY-61P9.11"/>
    <property type="match status" value="1"/>
</dbReference>
<dbReference type="SMART" id="SM00827">
    <property type="entry name" value="PKS_AT"/>
    <property type="match status" value="1"/>
</dbReference>
<feature type="region of interest" description="Disordered" evidence="5">
    <location>
        <begin position="1847"/>
        <end position="1887"/>
    </location>
</feature>
<dbReference type="InterPro" id="IPR018201">
    <property type="entry name" value="Ketoacyl_synth_AS"/>
</dbReference>
<dbReference type="InterPro" id="IPR001031">
    <property type="entry name" value="Thioesterase"/>
</dbReference>
<dbReference type="Pfam" id="PF00550">
    <property type="entry name" value="PP-binding"/>
    <property type="match status" value="2"/>
</dbReference>
<dbReference type="InterPro" id="IPR006162">
    <property type="entry name" value="Ppantetheine_attach_site"/>
</dbReference>
<dbReference type="SUPFAM" id="SSF52151">
    <property type="entry name" value="FabD/lysophospholipase-like"/>
    <property type="match status" value="2"/>
</dbReference>
<dbReference type="OrthoDB" id="329835at2759"/>
<dbReference type="Pfam" id="PF16073">
    <property type="entry name" value="SAT"/>
    <property type="match status" value="1"/>
</dbReference>
<evidence type="ECO:0000259" key="8">
    <source>
        <dbReference type="PROSITE" id="PS52019"/>
    </source>
</evidence>
<dbReference type="InterPro" id="IPR016035">
    <property type="entry name" value="Acyl_Trfase/lysoPLipase"/>
</dbReference>
<dbReference type="Gene3D" id="3.40.50.1820">
    <property type="entry name" value="alpha/beta hydrolase"/>
    <property type="match status" value="1"/>
</dbReference>
<feature type="compositionally biased region" description="Low complexity" evidence="5">
    <location>
        <begin position="1749"/>
        <end position="1763"/>
    </location>
</feature>
<feature type="compositionally biased region" description="Polar residues" evidence="5">
    <location>
        <begin position="1864"/>
        <end position="1878"/>
    </location>
</feature>
<reference evidence="9" key="1">
    <citation type="journal article" date="2020" name="Stud. Mycol.">
        <title>101 Dothideomycetes genomes: a test case for predicting lifestyles and emergence of pathogens.</title>
        <authorList>
            <person name="Haridas S."/>
            <person name="Albert R."/>
            <person name="Binder M."/>
            <person name="Bloem J."/>
            <person name="Labutti K."/>
            <person name="Salamov A."/>
            <person name="Andreopoulos B."/>
            <person name="Baker S."/>
            <person name="Barry K."/>
            <person name="Bills G."/>
            <person name="Bluhm B."/>
            <person name="Cannon C."/>
            <person name="Castanera R."/>
            <person name="Culley D."/>
            <person name="Daum C."/>
            <person name="Ezra D."/>
            <person name="Gonzalez J."/>
            <person name="Henrissat B."/>
            <person name="Kuo A."/>
            <person name="Liang C."/>
            <person name="Lipzen A."/>
            <person name="Lutzoni F."/>
            <person name="Magnuson J."/>
            <person name="Mondo S."/>
            <person name="Nolan M."/>
            <person name="Ohm R."/>
            <person name="Pangilinan J."/>
            <person name="Park H.-J."/>
            <person name="Ramirez L."/>
            <person name="Alfaro M."/>
            <person name="Sun H."/>
            <person name="Tritt A."/>
            <person name="Yoshinaga Y."/>
            <person name="Zwiers L.-H."/>
            <person name="Turgeon B."/>
            <person name="Goodwin S."/>
            <person name="Spatafora J."/>
            <person name="Crous P."/>
            <person name="Grigoriev I."/>
        </authorList>
    </citation>
    <scope>NUCLEOTIDE SEQUENCE</scope>
    <source>
        <strain evidence="9">CBS 379.55</strain>
    </source>
</reference>
<dbReference type="Gene3D" id="3.40.366.10">
    <property type="entry name" value="Malonyl-Coenzyme A Acyl Carrier Protein, domain 2"/>
    <property type="match status" value="2"/>
</dbReference>
<feature type="domain" description="Carrier" evidence="6">
    <location>
        <begin position="1643"/>
        <end position="1724"/>
    </location>
</feature>
<keyword evidence="3" id="KW-0808">Transferase</keyword>
<dbReference type="GO" id="GO:0004315">
    <property type="term" value="F:3-oxoacyl-[acyl-carrier-protein] synthase activity"/>
    <property type="evidence" value="ECO:0007669"/>
    <property type="project" value="InterPro"/>
</dbReference>
<dbReference type="SUPFAM" id="SSF47336">
    <property type="entry name" value="ACP-like"/>
    <property type="match status" value="2"/>
</dbReference>
<feature type="region of interest" description="N-terminal hotdog fold" evidence="4">
    <location>
        <begin position="1289"/>
        <end position="1426"/>
    </location>
</feature>
<dbReference type="PROSITE" id="PS52019">
    <property type="entry name" value="PKS_MFAS_DH"/>
    <property type="match status" value="1"/>
</dbReference>
<dbReference type="InterPro" id="IPR016036">
    <property type="entry name" value="Malonyl_transacylase_ACP-bd"/>
</dbReference>
<dbReference type="InterPro" id="IPR016039">
    <property type="entry name" value="Thiolase-like"/>
</dbReference>
<keyword evidence="10" id="KW-1185">Reference proteome</keyword>
<dbReference type="SMART" id="SM00823">
    <property type="entry name" value="PKS_PP"/>
    <property type="match status" value="1"/>
</dbReference>
<evidence type="ECO:0000259" key="6">
    <source>
        <dbReference type="PROSITE" id="PS50075"/>
    </source>
</evidence>
<dbReference type="Gene3D" id="1.10.1200.10">
    <property type="entry name" value="ACP-like"/>
    <property type="match status" value="2"/>
</dbReference>
<dbReference type="Pfam" id="PF00975">
    <property type="entry name" value="Thioesterase"/>
    <property type="match status" value="1"/>
</dbReference>
<dbReference type="RefSeq" id="XP_033656093.1">
    <property type="nucleotide sequence ID" value="XM_033800777.1"/>
</dbReference>
<dbReference type="InterPro" id="IPR032088">
    <property type="entry name" value="SAT"/>
</dbReference>
<dbReference type="InterPro" id="IPR014030">
    <property type="entry name" value="Ketoacyl_synth_N"/>
</dbReference>
<feature type="domain" description="PKS/mFAS DH" evidence="8">
    <location>
        <begin position="1289"/>
        <end position="1602"/>
    </location>
</feature>
<gene>
    <name evidence="9" type="ORF">EI97DRAFT_456938</name>
</gene>
<feature type="active site" description="Proton acceptor; for dehydratase activity" evidence="4">
    <location>
        <position position="1322"/>
    </location>
</feature>
<evidence type="ECO:0000256" key="3">
    <source>
        <dbReference type="ARBA" id="ARBA00022679"/>
    </source>
</evidence>
<dbReference type="Pfam" id="PF14765">
    <property type="entry name" value="PS-DH"/>
    <property type="match status" value="1"/>
</dbReference>
<dbReference type="PROSITE" id="PS52004">
    <property type="entry name" value="KS3_2"/>
    <property type="match status" value="1"/>
</dbReference>
<organism evidence="9 10">
    <name type="scientific">Westerdykella ornata</name>
    <dbReference type="NCBI Taxonomy" id="318751"/>
    <lineage>
        <taxon>Eukaryota</taxon>
        <taxon>Fungi</taxon>
        <taxon>Dikarya</taxon>
        <taxon>Ascomycota</taxon>
        <taxon>Pezizomycotina</taxon>
        <taxon>Dothideomycetes</taxon>
        <taxon>Pleosporomycetidae</taxon>
        <taxon>Pleosporales</taxon>
        <taxon>Sporormiaceae</taxon>
        <taxon>Westerdykella</taxon>
    </lineage>
</organism>
<dbReference type="InterPro" id="IPR009081">
    <property type="entry name" value="PP-bd_ACP"/>
</dbReference>
<dbReference type="EMBL" id="ML986488">
    <property type="protein sequence ID" value="KAF2278554.1"/>
    <property type="molecule type" value="Genomic_DNA"/>
</dbReference>
<dbReference type="InterPro" id="IPR014031">
    <property type="entry name" value="Ketoacyl_synth_C"/>
</dbReference>
<dbReference type="PROSITE" id="PS00012">
    <property type="entry name" value="PHOSPHOPANTETHEINE"/>
    <property type="match status" value="1"/>
</dbReference>
<dbReference type="PROSITE" id="PS50075">
    <property type="entry name" value="CARRIER"/>
    <property type="match status" value="1"/>
</dbReference>
<dbReference type="SUPFAM" id="SSF55048">
    <property type="entry name" value="Probable ACP-binding domain of malonyl-CoA ACP transacylase"/>
    <property type="match status" value="1"/>
</dbReference>
<dbReference type="InterPro" id="IPR014043">
    <property type="entry name" value="Acyl_transferase_dom"/>
</dbReference>
<dbReference type="SMART" id="SM00825">
    <property type="entry name" value="PKS_KS"/>
    <property type="match status" value="1"/>
</dbReference>
<dbReference type="InterPro" id="IPR029058">
    <property type="entry name" value="AB_hydrolase_fold"/>
</dbReference>
<feature type="domain" description="Ketosynthase family 3 (KS3)" evidence="7">
    <location>
        <begin position="373"/>
        <end position="807"/>
    </location>
</feature>
<evidence type="ECO:0000313" key="9">
    <source>
        <dbReference type="EMBL" id="KAF2278554.1"/>
    </source>
</evidence>
<dbReference type="Proteomes" id="UP000800097">
    <property type="component" value="Unassembled WGS sequence"/>
</dbReference>
<protein>
    <submittedName>
        <fullName evidence="9">Polyketide synthase-like protein</fullName>
    </submittedName>
</protein>
<dbReference type="SUPFAM" id="SSF53474">
    <property type="entry name" value="alpha/beta-Hydrolases"/>
    <property type="match status" value="1"/>
</dbReference>
<dbReference type="PANTHER" id="PTHR43775">
    <property type="entry name" value="FATTY ACID SYNTHASE"/>
    <property type="match status" value="1"/>
</dbReference>
<feature type="compositionally biased region" description="Low complexity" evidence="5">
    <location>
        <begin position="1627"/>
        <end position="1643"/>
    </location>
</feature>
<sequence>MEFIAVFGDQTQPQWGLLRDIYHSKPDRYVAYLLEKIPSIIRDETRRLPRRQRDKIPDFTTFLDLVRACEENQLHVPQLDSCMVTTAQLLDWFRYYTDRPEHYPTPHNARVVGICTGMIAGAAVASARSLPELLPLALRAVRYAFRLGTETAQARDGIEPNGAEQPQPWSYIVADMTEGTARDAIDRLNEENQPPLISQPYVSAIAPQSLTISGPPTSLRRLRATTGFHGRRVEPIGIYAPHHAPHIFTSAAIERILDENNDGDLTRDLSAYSIQLPMHSAVTGGIITALNARELFREALAEILCKPVNLVSLLDELANSIRDETSKCTIHVLGKASGKLMRNAIRERHPRLDIVRLDSSEIKARNPEGSMHNDKIAIVGMAGRFPEAADHEELWDLLMKGLDVHRHVPPDRFDADAHCDPSGKGKNKSHTPYGCFIKEPGLFDARFFNMSPREAKQTDPMGRLALVTAYEALEMAGYVANRTPSSKLHRIGTFYGQTSDDWREINAAENIDTYFITGGVRAFAPGRINFYFKFSGPSFSIDTACSSSLAAIQLACTSLWAGDCDTACAGGLNVLTNPDIFAGLSKGSFLSKTGGCKTFDNDADGYCRGDGCGTVILKRYADAIADNDNILGCILSAGTNHSAQAVSITHPHAPTQMELYKEVLAKSGVDPHEVTYVEMHGTGTQAGDATEMQSVLGVFAPPERQRTPERPLHLGAIKANIGHGEAASGINSLIKVLLMMERNAIPANVGIKGVINKGFPNAAELRRRNVHIPTKAVDYPRQGSEKRKIFLNNFSAAGGNTSLLLEDGPLRESPTGQDPRTMHIVTVTARSITSLKQNIRNLISYLDDHPETTLPSLAYTTTARRIQHFFRVALCVSDIGEVKKALESELKDTYEPTALAPTKVAFAFTGQGSQYTGLGQRLYNQVKSFKSDILYLNSLANVHGLPSILPLLEGKDVDSLSPVVLQLGMTCIQVAMARMWQSWGVKPASVVGHSLGEYAALCVAGVLAPSDMILLVGERAKLIEQRCTPNTHGMLAVKGSVDSILSVLQDDDIEIACINGPTSTVLAGTVDRIAAAQNLLQSKNMSCTRLAVSFAFHSAQVDPILEPFRNVASTVPYRKPEVPVLSPLLGIVSTDGGDFGPDYLCRHARETVNMLSALQAAEASGICNAETAWLEIGADRPVSSMIRATVPETACVASSLRKGVDPWQSLSEAITSLYLAGVPFDFYEYHREYESAHRLLRLPTYHFDNSREWLDYHNNWCLTKGEDPRPAAVQPQLDGPRSRPLTTSCQFIVRQELNANSGTVVVQSDLSEPKLRAAISGHEVDGNPFYPSSLYADQAMTVADYLYRQLRPNMPTPGLNVHTLEATKALIPENPPPEAGQHIQIEATANLELNEVRVKFRSVSADGQKVFLNHAEGVVKYENIDSWTREWARCGYMVQNQINSLEQKLHQGQACKFTRAVAYKLFQVLVSYAKPYRGMDEVIINQQDNESTAVVRFQTTPEDGDFYCSPYWIDSLAHLSGFTINTSEQNESDEVYISHGWESLRISTKLSPEKKYRSYVRMQPAPDVANVSVGDVYIFEEGKIIGMVNGLKFRKMKRKGLKSIVEAAKAENRRALGIAAGPSQAIAKTTKTPKSAPKPSIPAGKTTSQKPLIDRVLEVISAQCNLGINELVDGAYFARMGVDSLMALDLTSAIRDQLGMEISNQVFIECPTVKAFKQYLIKEHGTVEATVVNVDAQSATSEESSQILTPVETTSATTPASSASSVCDEVEPVALKAASGFDFRAMVAESMHCDRSEITDKIELSVLGMDSIMSLELVSQLRERGHEVPQDFFQHNPTAQAVEQALGFGPKPRPKSKPKVTLSEGPNGSNKRSPQLSEVSRKLEKSSKLERIRQKNLSVILQGTRSDPLSMFLIPDGSGSATSYQYMSRICRKMRVSSIWCPFLKEPQEWTSDIGCRGIAQLYKEQIKKQQPQGPYILGGWSAGGVLAYEVAYQLIQEGDKVSCLVLIDSPCPVRLDPLPARLHVWFEKIGLLGKDSNNKTPDWLLPHFTATINNLKDYTPDPMEPSKAPKVIAVWCREGVCPDPNSPRPPPGEGEDPAPMKWLLDNRTDFGDNGWAALLPMENFYFKDMGGNHFTMMKPPYSETLASIIGEGLAALGIIDEQ</sequence>
<dbReference type="FunFam" id="3.10.129.110:FF:000001">
    <property type="entry name" value="Sterigmatocystin biosynthesis polyketide synthase"/>
    <property type="match status" value="1"/>
</dbReference>
<name>A0A6A6JQN9_WESOR</name>
<dbReference type="InterPro" id="IPR036736">
    <property type="entry name" value="ACP-like_sf"/>
</dbReference>
<dbReference type="InterPro" id="IPR020806">
    <property type="entry name" value="PKS_PP-bd"/>
</dbReference>
<dbReference type="InterPro" id="IPR042104">
    <property type="entry name" value="PKS_dehydratase_sf"/>
</dbReference>
<evidence type="ECO:0000259" key="7">
    <source>
        <dbReference type="PROSITE" id="PS52004"/>
    </source>
</evidence>
<dbReference type="GO" id="GO:0006633">
    <property type="term" value="P:fatty acid biosynthetic process"/>
    <property type="evidence" value="ECO:0007669"/>
    <property type="project" value="InterPro"/>
</dbReference>
<evidence type="ECO:0000256" key="2">
    <source>
        <dbReference type="ARBA" id="ARBA00022553"/>
    </source>
</evidence>
<dbReference type="CDD" id="cd00833">
    <property type="entry name" value="PKS"/>
    <property type="match status" value="1"/>
</dbReference>
<dbReference type="Pfam" id="PF22621">
    <property type="entry name" value="CurL-like_PKS_C"/>
    <property type="match status" value="1"/>
</dbReference>
<dbReference type="Pfam" id="PF00698">
    <property type="entry name" value="Acyl_transf_1"/>
    <property type="match status" value="1"/>
</dbReference>
<feature type="active site" description="Proton donor; for dehydratase activity" evidence="4">
    <location>
        <position position="1514"/>
    </location>
</feature>
<feature type="region of interest" description="C-terminal hotdog fold" evidence="4">
    <location>
        <begin position="1454"/>
        <end position="1602"/>
    </location>
</feature>
<dbReference type="InterPro" id="IPR020841">
    <property type="entry name" value="PKS_Beta-ketoAc_synthase_dom"/>
</dbReference>
<dbReference type="InterPro" id="IPR050091">
    <property type="entry name" value="PKS_NRPS_Biosynth_Enz"/>
</dbReference>
<dbReference type="GO" id="GO:0044550">
    <property type="term" value="P:secondary metabolite biosynthetic process"/>
    <property type="evidence" value="ECO:0007669"/>
    <property type="project" value="TreeGrafter"/>
</dbReference>
<evidence type="ECO:0000256" key="5">
    <source>
        <dbReference type="SAM" id="MobiDB-lite"/>
    </source>
</evidence>
<feature type="region of interest" description="Disordered" evidence="5">
    <location>
        <begin position="1627"/>
        <end position="1647"/>
    </location>
</feature>
<dbReference type="Gene3D" id="3.40.47.10">
    <property type="match status" value="1"/>
</dbReference>
<dbReference type="Gene3D" id="3.30.70.3290">
    <property type="match status" value="1"/>
</dbReference>